<dbReference type="Proteomes" id="UP000267606">
    <property type="component" value="Unassembled WGS sequence"/>
</dbReference>
<organism evidence="4">
    <name type="scientific">Onchocerca flexuosa</name>
    <dbReference type="NCBI Taxonomy" id="387005"/>
    <lineage>
        <taxon>Eukaryota</taxon>
        <taxon>Metazoa</taxon>
        <taxon>Ecdysozoa</taxon>
        <taxon>Nematoda</taxon>
        <taxon>Chromadorea</taxon>
        <taxon>Rhabditida</taxon>
        <taxon>Spirurina</taxon>
        <taxon>Spiruromorpha</taxon>
        <taxon>Filarioidea</taxon>
        <taxon>Onchocercidae</taxon>
        <taxon>Onchocerca</taxon>
    </lineage>
</organism>
<proteinExistence type="predicted"/>
<accession>A0A183HS10</accession>
<feature type="compositionally biased region" description="Low complexity" evidence="1">
    <location>
        <begin position="1"/>
        <end position="17"/>
    </location>
</feature>
<name>A0A183HS10_9BILA</name>
<dbReference type="EMBL" id="UZAJ01013497">
    <property type="protein sequence ID" value="VDO67147.1"/>
    <property type="molecule type" value="Genomic_DNA"/>
</dbReference>
<sequence length="67" mass="7384">MKHSTISPSQSSGPLSSHRATSRLVKQRYMDVCRQTAGDDKGTVGKAYSGRLDVHVTEIIDRRPARS</sequence>
<evidence type="ECO:0000313" key="3">
    <source>
        <dbReference type="Proteomes" id="UP000267606"/>
    </source>
</evidence>
<evidence type="ECO:0000256" key="1">
    <source>
        <dbReference type="SAM" id="MobiDB-lite"/>
    </source>
</evidence>
<reference evidence="2 3" key="2">
    <citation type="submission" date="2018-11" db="EMBL/GenBank/DDBJ databases">
        <authorList>
            <consortium name="Pathogen Informatics"/>
        </authorList>
    </citation>
    <scope>NUCLEOTIDE SEQUENCE [LARGE SCALE GENOMIC DNA]</scope>
</reference>
<gene>
    <name evidence="2" type="ORF">OFLC_LOCUS10264</name>
</gene>
<keyword evidence="3" id="KW-1185">Reference proteome</keyword>
<dbReference type="WBParaSite" id="OFLC_0001027101-mRNA-1">
    <property type="protein sequence ID" value="OFLC_0001027101-mRNA-1"/>
    <property type="gene ID" value="OFLC_0001027101"/>
</dbReference>
<reference evidence="4" key="1">
    <citation type="submission" date="2016-06" db="UniProtKB">
        <authorList>
            <consortium name="WormBaseParasite"/>
        </authorList>
    </citation>
    <scope>IDENTIFICATION</scope>
</reference>
<protein>
    <submittedName>
        <fullName evidence="2 4">Uncharacterized protein</fullName>
    </submittedName>
</protein>
<evidence type="ECO:0000313" key="2">
    <source>
        <dbReference type="EMBL" id="VDO67147.1"/>
    </source>
</evidence>
<evidence type="ECO:0000313" key="4">
    <source>
        <dbReference type="WBParaSite" id="OFLC_0001027101-mRNA-1"/>
    </source>
</evidence>
<feature type="region of interest" description="Disordered" evidence="1">
    <location>
        <begin position="1"/>
        <end position="23"/>
    </location>
</feature>
<dbReference type="AlphaFoldDB" id="A0A183HS10"/>